<dbReference type="OrthoDB" id="25896at2759"/>
<gene>
    <name evidence="1" type="ORF">AVEN_169560_1</name>
</gene>
<name>A0A4Y2MX94_ARAVE</name>
<reference evidence="1 2" key="1">
    <citation type="journal article" date="2019" name="Sci. Rep.">
        <title>Orb-weaving spider Araneus ventricosus genome elucidates the spidroin gene catalogue.</title>
        <authorList>
            <person name="Kono N."/>
            <person name="Nakamura H."/>
            <person name="Ohtoshi R."/>
            <person name="Moran D.A.P."/>
            <person name="Shinohara A."/>
            <person name="Yoshida Y."/>
            <person name="Fujiwara M."/>
            <person name="Mori M."/>
            <person name="Tomita M."/>
            <person name="Arakawa K."/>
        </authorList>
    </citation>
    <scope>NUCLEOTIDE SEQUENCE [LARGE SCALE GENOMIC DNA]</scope>
</reference>
<dbReference type="AlphaFoldDB" id="A0A4Y2MX94"/>
<keyword evidence="2" id="KW-1185">Reference proteome</keyword>
<dbReference type="Proteomes" id="UP000499080">
    <property type="component" value="Unassembled WGS sequence"/>
</dbReference>
<evidence type="ECO:0000313" key="1">
    <source>
        <dbReference type="EMBL" id="GBN31778.1"/>
    </source>
</evidence>
<protein>
    <submittedName>
        <fullName evidence="1">Uncharacterized protein</fullName>
    </submittedName>
</protein>
<sequence length="146" mass="16456">MRGGVAVAEQNVDLLENVVYVLLPLKTHRVCLFLDTSPWEMCGGEDVVKVVVIGGSPLKNQLYPSILPTPRTRSERDIPTTVLDVYICEFKVNGTCKRQLYLKFLAMLAFFHEQRPPHYEDAKVIVGCTPADDPLSLELLTDKWLP</sequence>
<proteinExistence type="predicted"/>
<organism evidence="1 2">
    <name type="scientific">Araneus ventricosus</name>
    <name type="common">Orbweaver spider</name>
    <name type="synonym">Epeira ventricosa</name>
    <dbReference type="NCBI Taxonomy" id="182803"/>
    <lineage>
        <taxon>Eukaryota</taxon>
        <taxon>Metazoa</taxon>
        <taxon>Ecdysozoa</taxon>
        <taxon>Arthropoda</taxon>
        <taxon>Chelicerata</taxon>
        <taxon>Arachnida</taxon>
        <taxon>Araneae</taxon>
        <taxon>Araneomorphae</taxon>
        <taxon>Entelegynae</taxon>
        <taxon>Araneoidea</taxon>
        <taxon>Araneidae</taxon>
        <taxon>Araneus</taxon>
    </lineage>
</organism>
<comment type="caution">
    <text evidence="1">The sequence shown here is derived from an EMBL/GenBank/DDBJ whole genome shotgun (WGS) entry which is preliminary data.</text>
</comment>
<dbReference type="EMBL" id="BGPR01008132">
    <property type="protein sequence ID" value="GBN31778.1"/>
    <property type="molecule type" value="Genomic_DNA"/>
</dbReference>
<accession>A0A4Y2MX94</accession>
<evidence type="ECO:0000313" key="2">
    <source>
        <dbReference type="Proteomes" id="UP000499080"/>
    </source>
</evidence>